<feature type="transmembrane region" description="Helical" evidence="5">
    <location>
        <begin position="139"/>
        <end position="158"/>
    </location>
</feature>
<comment type="subcellular location">
    <subcellularLocation>
        <location evidence="1">Membrane</location>
        <topology evidence="1">Multi-pass membrane protein</topology>
    </subcellularLocation>
</comment>
<dbReference type="EMBL" id="MEUG01000001">
    <property type="protein sequence ID" value="OGC28334.1"/>
    <property type="molecule type" value="Genomic_DNA"/>
</dbReference>
<evidence type="ECO:0000256" key="4">
    <source>
        <dbReference type="ARBA" id="ARBA00023136"/>
    </source>
</evidence>
<protein>
    <recommendedName>
        <fullName evidence="8">Hydrogenase</fullName>
    </recommendedName>
</protein>
<sequence>MSRLLYAFLVPGFLVPLVFGLLANWFDRKLSARLQWRKGPPIFQPLADIIKLFGKEVAVPDGGGRWLFLLAPLLAFSSVIAASTILGVSNLDISEGFIGDLIVVIYLLAIPSLALVLAGSASRNPLSALGASREMKLVLAYELPFLIALLALLVKVRTFMIGDFIAYQAAAGWLGLSLSGFIAFMVVLIVCLAKLGSVPFDAAEAEQEIMSGPLLEYSGGPLAIFRLSRSMLYWTLPALLITLFWGGIQFSISALLAGLAKYVIILTIMVLVKNTAPRLRIDQAVSFFWGPWTIFALLSLVLAAVGW</sequence>
<comment type="caution">
    <text evidence="6">The sequence shown here is derived from an EMBL/GenBank/DDBJ whole genome shotgun (WGS) entry which is preliminary data.</text>
</comment>
<dbReference type="AlphaFoldDB" id="A0A1F4T6J2"/>
<dbReference type="InterPro" id="IPR052561">
    <property type="entry name" value="ComplexI_Subunit1"/>
</dbReference>
<gene>
    <name evidence="6" type="ORF">A3K49_05070</name>
</gene>
<dbReference type="PANTHER" id="PTHR43359:SF1">
    <property type="entry name" value="FORMATE HYDROGENLYASE SUBUNIT 4-RELATED"/>
    <property type="match status" value="1"/>
</dbReference>
<evidence type="ECO:0000256" key="3">
    <source>
        <dbReference type="ARBA" id="ARBA00022989"/>
    </source>
</evidence>
<dbReference type="GO" id="GO:0005886">
    <property type="term" value="C:plasma membrane"/>
    <property type="evidence" value="ECO:0007669"/>
    <property type="project" value="TreeGrafter"/>
</dbReference>
<feature type="transmembrane region" description="Helical" evidence="5">
    <location>
        <begin position="284"/>
        <end position="305"/>
    </location>
</feature>
<evidence type="ECO:0000256" key="5">
    <source>
        <dbReference type="SAM" id="Phobius"/>
    </source>
</evidence>
<feature type="transmembrane region" description="Helical" evidence="5">
    <location>
        <begin position="6"/>
        <end position="26"/>
    </location>
</feature>
<accession>A0A1F4T6J2</accession>
<evidence type="ECO:0000256" key="2">
    <source>
        <dbReference type="ARBA" id="ARBA00022692"/>
    </source>
</evidence>
<keyword evidence="2 5" id="KW-0812">Transmembrane</keyword>
<evidence type="ECO:0000313" key="7">
    <source>
        <dbReference type="Proteomes" id="UP000178602"/>
    </source>
</evidence>
<feature type="transmembrane region" description="Helical" evidence="5">
    <location>
        <begin position="97"/>
        <end position="118"/>
    </location>
</feature>
<evidence type="ECO:0000256" key="1">
    <source>
        <dbReference type="ARBA" id="ARBA00004141"/>
    </source>
</evidence>
<feature type="transmembrane region" description="Helical" evidence="5">
    <location>
        <begin position="231"/>
        <end position="248"/>
    </location>
</feature>
<dbReference type="InterPro" id="IPR001694">
    <property type="entry name" value="NADH_UbQ_OxRdtase_su1/FPO"/>
</dbReference>
<feature type="transmembrane region" description="Helical" evidence="5">
    <location>
        <begin position="66"/>
        <end position="91"/>
    </location>
</feature>
<keyword evidence="3 5" id="KW-1133">Transmembrane helix</keyword>
<dbReference type="Proteomes" id="UP000178602">
    <property type="component" value="Unassembled WGS sequence"/>
</dbReference>
<evidence type="ECO:0000313" key="6">
    <source>
        <dbReference type="EMBL" id="OGC28334.1"/>
    </source>
</evidence>
<reference evidence="6 7" key="1">
    <citation type="journal article" date="2016" name="Nat. Commun.">
        <title>Thousands of microbial genomes shed light on interconnected biogeochemical processes in an aquifer system.</title>
        <authorList>
            <person name="Anantharaman K."/>
            <person name="Brown C.T."/>
            <person name="Hug L.A."/>
            <person name="Sharon I."/>
            <person name="Castelle C.J."/>
            <person name="Probst A.J."/>
            <person name="Thomas B.C."/>
            <person name="Singh A."/>
            <person name="Wilkins M.J."/>
            <person name="Karaoz U."/>
            <person name="Brodie E.L."/>
            <person name="Williams K.H."/>
            <person name="Hubbard S.S."/>
            <person name="Banfield J.F."/>
        </authorList>
    </citation>
    <scope>NUCLEOTIDE SEQUENCE [LARGE SCALE GENOMIC DNA]</scope>
</reference>
<evidence type="ECO:0008006" key="8">
    <source>
        <dbReference type="Google" id="ProtNLM"/>
    </source>
</evidence>
<name>A0A1F4T6J2_UNCSA</name>
<dbReference type="Pfam" id="PF00146">
    <property type="entry name" value="NADHdh"/>
    <property type="match status" value="1"/>
</dbReference>
<keyword evidence="4 5" id="KW-0472">Membrane</keyword>
<organism evidence="6 7">
    <name type="scientific">candidate division WOR-1 bacterium RIFOXYC12_FULL_54_18</name>
    <dbReference type="NCBI Taxonomy" id="1802584"/>
    <lineage>
        <taxon>Bacteria</taxon>
        <taxon>Bacillati</taxon>
        <taxon>Saganbacteria</taxon>
    </lineage>
</organism>
<feature type="transmembrane region" description="Helical" evidence="5">
    <location>
        <begin position="254"/>
        <end position="272"/>
    </location>
</feature>
<feature type="transmembrane region" description="Helical" evidence="5">
    <location>
        <begin position="170"/>
        <end position="193"/>
    </location>
</feature>
<proteinExistence type="predicted"/>
<dbReference type="PANTHER" id="PTHR43359">
    <property type="entry name" value="FORMATE HYDROGENLYASE SUBUNIT 4"/>
    <property type="match status" value="1"/>
</dbReference>